<sequence>MRLLDEVLAPLAERLAGLALPVHPVDVLAELPGRRRDRVARLLERRARALQIGRIRLLDQVDHVVEPVLFEAHNFHPESDLSLP</sequence>
<gene>
    <name evidence="1" type="ORF">GPA10_40255</name>
</gene>
<reference evidence="1 2" key="1">
    <citation type="submission" date="2019-11" db="EMBL/GenBank/DDBJ databases">
        <title>Streptomyces typhae sp. nov., a novel endophytic actinomycete isolated from the root of cattail pollen (Typha angustifolia L.).</title>
        <authorList>
            <person name="Peng C."/>
        </authorList>
    </citation>
    <scope>NUCLEOTIDE SEQUENCE [LARGE SCALE GENOMIC DNA]</scope>
    <source>
        <strain evidence="2">p1417</strain>
    </source>
</reference>
<keyword evidence="2" id="KW-1185">Reference proteome</keyword>
<evidence type="ECO:0000313" key="2">
    <source>
        <dbReference type="Proteomes" id="UP000483802"/>
    </source>
</evidence>
<comment type="caution">
    <text evidence="1">The sequence shown here is derived from an EMBL/GenBank/DDBJ whole genome shotgun (WGS) entry which is preliminary data.</text>
</comment>
<dbReference type="AlphaFoldDB" id="A0A6L6XAV7"/>
<dbReference type="Proteomes" id="UP000483802">
    <property type="component" value="Unassembled WGS sequence"/>
</dbReference>
<dbReference type="EMBL" id="WPNZ01000039">
    <property type="protein sequence ID" value="MVO90811.1"/>
    <property type="molecule type" value="Genomic_DNA"/>
</dbReference>
<evidence type="ECO:0000313" key="1">
    <source>
        <dbReference type="EMBL" id="MVO90811.1"/>
    </source>
</evidence>
<proteinExistence type="predicted"/>
<name>A0A6L6XAV7_9ACTN</name>
<accession>A0A6L6XAV7</accession>
<protein>
    <submittedName>
        <fullName evidence="1">Uncharacterized protein</fullName>
    </submittedName>
</protein>
<organism evidence="1 2">
    <name type="scientific">Streptomyces typhae</name>
    <dbReference type="NCBI Taxonomy" id="2681492"/>
    <lineage>
        <taxon>Bacteria</taxon>
        <taxon>Bacillati</taxon>
        <taxon>Actinomycetota</taxon>
        <taxon>Actinomycetes</taxon>
        <taxon>Kitasatosporales</taxon>
        <taxon>Streptomycetaceae</taxon>
        <taxon>Streptomyces</taxon>
    </lineage>
</organism>
<dbReference type="RefSeq" id="WP_058845513.1">
    <property type="nucleotide sequence ID" value="NZ_WPNZ01000039.1"/>
</dbReference>